<proteinExistence type="predicted"/>
<dbReference type="Gene3D" id="2.60.40.10">
    <property type="entry name" value="Immunoglobulins"/>
    <property type="match status" value="1"/>
</dbReference>
<feature type="domain" description="VWFA" evidence="2">
    <location>
        <begin position="86"/>
        <end position="303"/>
    </location>
</feature>
<keyword evidence="1" id="KW-0472">Membrane</keyword>
<evidence type="ECO:0000259" key="2">
    <source>
        <dbReference type="PROSITE" id="PS50234"/>
    </source>
</evidence>
<reference evidence="3 4" key="1">
    <citation type="journal article" date="2022" name="Genome Biol. Evol.">
        <title>Host diet, physiology and behaviors set the stage for Lachnospiraceae cladogenesis.</title>
        <authorList>
            <person name="Vera-Ponce De Leon A."/>
            <person name="Schneider M."/>
            <person name="Jahnes B.C."/>
            <person name="Sadowski V."/>
            <person name="Camuy-Velez L.A."/>
            <person name="Duan J."/>
            <person name="Sabree Z.L."/>
        </authorList>
    </citation>
    <scope>NUCLEOTIDE SEQUENCE [LARGE SCALE GENOMIC DNA]</scope>
    <source>
        <strain evidence="3 4">PAL113</strain>
    </source>
</reference>
<gene>
    <name evidence="3" type="ORF">NK125_09760</name>
</gene>
<keyword evidence="1" id="KW-1133">Transmembrane helix</keyword>
<evidence type="ECO:0000256" key="1">
    <source>
        <dbReference type="SAM" id="Phobius"/>
    </source>
</evidence>
<sequence>MVKKILICAVLFFAFLFLSAFQLRVNAESDEELFPVSEIQPRNTTGSLTGVKTASREEGDDRIHKIQVEIEGQPGVTTVTENVPVDVVLAVDLSSSMDNNQFENWKPSMRAMDHIINQLLGESRAGGDIRIGMVGFGSSYSSNYVGKAHKTLIDFTADAGALKSVYAGKTAKQVRESGEYKIAGSTNSEAGFIGARQMLERRSEEEKRDRQGIVIYLTDGEPSVHYIVQDEENDYYVEREDSSFQEAKDEGKKVKDLGYVVYTVGLNTGESGNSRDFLEYVATDLEKFVSTNTSNLEAAFEAIGQDIQEEPYPIEHARVKLIDPMSEYVTYFERDQGQGMRLEMSTDQGLSWEDVSPDEWNGSYDDTTKTLGCEIFNFHSERRYRFSYYVQITEAGIGKKLHKDQTSGGMPEEGQDGVVANGYTYLTSNIVEEQEVLVPTVYTPLVEPAKLEGDKNETLIDIYDGTYTITVRFRGEQEKKDGEVVQELKNVVLVDYMSQYVELTHFDSAMSTDIGEENWVDTPGIYAGYLPSQRAVVWNLGGGFQEGKEYKLTYRVQVKEEYEGKRMHKTQTSGSLPEGGTAGVVANGYTGLHSNLIVTEIMVPAVYREVQQSSFSFRKIKEEEERDVFLQGAEFTLEKQLNDEILTRVSDENGLVDFGALEPGEYVLREIKAPYGYETPKGYWVVEINRNREIKIIGYGDEGKKPPAFKQVAEEYRLPNLKTVTLPLSGKQGIRGFILVGSALIMGGIIMTKRGRNK</sequence>
<feature type="transmembrane region" description="Helical" evidence="1">
    <location>
        <begin position="733"/>
        <end position="752"/>
    </location>
</feature>
<dbReference type="Proteomes" id="UP001523566">
    <property type="component" value="Unassembled WGS sequence"/>
</dbReference>
<dbReference type="EMBL" id="JAMZFW010000013">
    <property type="protein sequence ID" value="MCP1102701.1"/>
    <property type="molecule type" value="Genomic_DNA"/>
</dbReference>
<evidence type="ECO:0000313" key="4">
    <source>
        <dbReference type="Proteomes" id="UP001523566"/>
    </source>
</evidence>
<dbReference type="SUPFAM" id="SSF53300">
    <property type="entry name" value="vWA-like"/>
    <property type="match status" value="1"/>
</dbReference>
<dbReference type="SMART" id="SM00327">
    <property type="entry name" value="VWA"/>
    <property type="match status" value="1"/>
</dbReference>
<dbReference type="RefSeq" id="WP_262066487.1">
    <property type="nucleotide sequence ID" value="NZ_JAMXOD010000013.1"/>
</dbReference>
<dbReference type="InterPro" id="IPR036465">
    <property type="entry name" value="vWFA_dom_sf"/>
</dbReference>
<keyword evidence="4" id="KW-1185">Reference proteome</keyword>
<dbReference type="InterPro" id="IPR041033">
    <property type="entry name" value="SpaA_PFL_dom_1"/>
</dbReference>
<accession>A0ABT1EAJ5</accession>
<organism evidence="3 4">
    <name type="scientific">Aequitasia blattaphilus</name>
    <dbReference type="NCBI Taxonomy" id="2949332"/>
    <lineage>
        <taxon>Bacteria</taxon>
        <taxon>Bacillati</taxon>
        <taxon>Bacillota</taxon>
        <taxon>Clostridia</taxon>
        <taxon>Lachnospirales</taxon>
        <taxon>Lachnospiraceae</taxon>
        <taxon>Aequitasia</taxon>
    </lineage>
</organism>
<evidence type="ECO:0000313" key="3">
    <source>
        <dbReference type="EMBL" id="MCP1102701.1"/>
    </source>
</evidence>
<dbReference type="InterPro" id="IPR002035">
    <property type="entry name" value="VWF_A"/>
</dbReference>
<comment type="caution">
    <text evidence="3">The sequence shown here is derived from an EMBL/GenBank/DDBJ whole genome shotgun (WGS) entry which is preliminary data.</text>
</comment>
<dbReference type="Pfam" id="PF13519">
    <property type="entry name" value="VWA_2"/>
    <property type="match status" value="1"/>
</dbReference>
<dbReference type="Pfam" id="PF17802">
    <property type="entry name" value="SpaA"/>
    <property type="match status" value="1"/>
</dbReference>
<dbReference type="PROSITE" id="PS50234">
    <property type="entry name" value="VWFA"/>
    <property type="match status" value="1"/>
</dbReference>
<dbReference type="InterPro" id="IPR013783">
    <property type="entry name" value="Ig-like_fold"/>
</dbReference>
<keyword evidence="1" id="KW-0812">Transmembrane</keyword>
<dbReference type="SUPFAM" id="SSF49478">
    <property type="entry name" value="Cna protein B-type domain"/>
    <property type="match status" value="1"/>
</dbReference>
<protein>
    <submittedName>
        <fullName evidence="3">SpaA isopeptide-forming pilin-related protein</fullName>
    </submittedName>
</protein>
<dbReference type="Gene3D" id="3.40.50.410">
    <property type="entry name" value="von Willebrand factor, type A domain"/>
    <property type="match status" value="1"/>
</dbReference>
<name>A0ABT1EAJ5_9FIRM</name>
<dbReference type="CDD" id="cd00198">
    <property type="entry name" value="vWFA"/>
    <property type="match status" value="1"/>
</dbReference>